<evidence type="ECO:0000259" key="2">
    <source>
        <dbReference type="Pfam" id="PF03629"/>
    </source>
</evidence>
<dbReference type="Proteomes" id="UP001209229">
    <property type="component" value="Unassembled WGS sequence"/>
</dbReference>
<protein>
    <submittedName>
        <fullName evidence="3">Sialate O-acetylesterase</fullName>
    </submittedName>
</protein>
<evidence type="ECO:0000256" key="1">
    <source>
        <dbReference type="ARBA" id="ARBA00022801"/>
    </source>
</evidence>
<keyword evidence="4" id="KW-1185">Reference proteome</keyword>
<dbReference type="GO" id="GO:0005975">
    <property type="term" value="P:carbohydrate metabolic process"/>
    <property type="evidence" value="ECO:0007669"/>
    <property type="project" value="TreeGrafter"/>
</dbReference>
<dbReference type="Pfam" id="PF03629">
    <property type="entry name" value="SASA"/>
    <property type="match status" value="2"/>
</dbReference>
<sequence>MKYYLPYIFILLFFAQYICAEISLPSIISDNMVLQQNMEVKLWGKASVNESVSIKTSWGKSYQTSANNNGKWIVKIKTPKALKNQTIVFEGENKIEIKNVLIGEVWLCSGQSNMEFGVGYMTRHYNGVINYEEEIQKANYPDIHLFKVEKNMSPEEELYDCQGHWEVCTPETIETFSGVGYYFGRKLFQELNTPVGLIESAYGGTHAESWTKRDVMNNDSVYKELLAEFYASKDNYDADLIKYNVLKQEYDKQVEGLSKEELKQFKKPSKPKGINHKKALSTLWNAMINPIVDYSIKGVIWYQGESNSVRHQDYQHVFTKMIESWRTEFEQPDLPFYFVQIAPHYKQPPEIREAQFNTWKTLDHTGMVVITDVGDSTNIHPRNKQVPGERLAAWALSNDYGKKVTYSGPLFKSMKVNDSNVILSFAYTHGGLYCPDKTIRGFTVAAEDGKFYPAYASIKGNKVVLTSNQVHQIKYVRYGWDKYCNVNLFNGAGFPASPFRSDIKH</sequence>
<dbReference type="InterPro" id="IPR036514">
    <property type="entry name" value="SGNH_hydro_sf"/>
</dbReference>
<dbReference type="RefSeq" id="WP_301190147.1">
    <property type="nucleotide sequence ID" value="NZ_JAPDPJ010000016.1"/>
</dbReference>
<dbReference type="InterPro" id="IPR005181">
    <property type="entry name" value="SASA"/>
</dbReference>
<reference evidence="3" key="1">
    <citation type="submission" date="2022-10" db="EMBL/GenBank/DDBJ databases">
        <authorList>
            <person name="Yu W.X."/>
        </authorList>
    </citation>
    <scope>NUCLEOTIDE SEQUENCE</scope>
    <source>
        <strain evidence="3">AAT</strain>
    </source>
</reference>
<feature type="domain" description="Sialate O-acetylesterase" evidence="2">
    <location>
        <begin position="104"/>
        <end position="233"/>
    </location>
</feature>
<comment type="caution">
    <text evidence="3">The sequence shown here is derived from an EMBL/GenBank/DDBJ whole genome shotgun (WGS) entry which is preliminary data.</text>
</comment>
<keyword evidence="1" id="KW-0378">Hydrolase</keyword>
<organism evidence="3 4">
    <name type="scientific">Plebeiibacterium sediminum</name>
    <dbReference type="NCBI Taxonomy" id="2992112"/>
    <lineage>
        <taxon>Bacteria</taxon>
        <taxon>Pseudomonadati</taxon>
        <taxon>Bacteroidota</taxon>
        <taxon>Bacteroidia</taxon>
        <taxon>Marinilabiliales</taxon>
        <taxon>Marinilabiliaceae</taxon>
        <taxon>Plebeiibacterium</taxon>
    </lineage>
</organism>
<dbReference type="SUPFAM" id="SSF52266">
    <property type="entry name" value="SGNH hydrolase"/>
    <property type="match status" value="1"/>
</dbReference>
<feature type="domain" description="Sialate O-acetylesterase" evidence="2">
    <location>
        <begin position="286"/>
        <end position="380"/>
    </location>
</feature>
<proteinExistence type="predicted"/>
<dbReference type="PANTHER" id="PTHR22901">
    <property type="entry name" value="SIALATE O-ACETYLESTERASE"/>
    <property type="match status" value="1"/>
</dbReference>
<evidence type="ECO:0000313" key="3">
    <source>
        <dbReference type="EMBL" id="MCW3786582.1"/>
    </source>
</evidence>
<dbReference type="Gene3D" id="3.40.50.1110">
    <property type="entry name" value="SGNH hydrolase"/>
    <property type="match status" value="1"/>
</dbReference>
<accession>A0AAE3M4B2</accession>
<dbReference type="EMBL" id="JAPDPJ010000016">
    <property type="protein sequence ID" value="MCW3786582.1"/>
    <property type="molecule type" value="Genomic_DNA"/>
</dbReference>
<dbReference type="InterPro" id="IPR039329">
    <property type="entry name" value="SIAE"/>
</dbReference>
<dbReference type="GO" id="GO:0001681">
    <property type="term" value="F:sialate O-acetylesterase activity"/>
    <property type="evidence" value="ECO:0007669"/>
    <property type="project" value="InterPro"/>
</dbReference>
<dbReference type="AlphaFoldDB" id="A0AAE3M4B2"/>
<evidence type="ECO:0000313" key="4">
    <source>
        <dbReference type="Proteomes" id="UP001209229"/>
    </source>
</evidence>
<dbReference type="PANTHER" id="PTHR22901:SF0">
    <property type="entry name" value="SIALATE O-ACETYLESTERASE"/>
    <property type="match status" value="1"/>
</dbReference>
<gene>
    <name evidence="3" type="ORF">OM075_08895</name>
</gene>
<name>A0AAE3M4B2_9BACT</name>